<dbReference type="EMBL" id="JACHWZ010000005">
    <property type="protein sequence ID" value="MBB3060687.1"/>
    <property type="molecule type" value="Genomic_DNA"/>
</dbReference>
<dbReference type="SUPFAM" id="SSF56925">
    <property type="entry name" value="OMPA-like"/>
    <property type="match status" value="1"/>
</dbReference>
<dbReference type="Proteomes" id="UP000535937">
    <property type="component" value="Unassembled WGS sequence"/>
</dbReference>
<keyword evidence="1" id="KW-0732">Signal</keyword>
<evidence type="ECO:0000313" key="3">
    <source>
        <dbReference type="Proteomes" id="UP000535937"/>
    </source>
</evidence>
<keyword evidence="3" id="KW-1185">Reference proteome</keyword>
<dbReference type="AlphaFoldDB" id="A0A7W4Z8K6"/>
<feature type="signal peptide" evidence="1">
    <location>
        <begin position="1"/>
        <end position="22"/>
    </location>
</feature>
<evidence type="ECO:0000256" key="1">
    <source>
        <dbReference type="SAM" id="SignalP"/>
    </source>
</evidence>
<evidence type="ECO:0008006" key="4">
    <source>
        <dbReference type="Google" id="ProtNLM"/>
    </source>
</evidence>
<accession>A0A7W4Z8K6</accession>
<protein>
    <recommendedName>
        <fullName evidence="4">Outer membrane protein beta-barrel domain-containing protein</fullName>
    </recommendedName>
</protein>
<gene>
    <name evidence="2" type="ORF">FHS09_001506</name>
</gene>
<evidence type="ECO:0000313" key="2">
    <source>
        <dbReference type="EMBL" id="MBB3060687.1"/>
    </source>
</evidence>
<name>A0A7W4Z8K6_9GAMM</name>
<reference evidence="2 3" key="1">
    <citation type="submission" date="2020-08" db="EMBL/GenBank/DDBJ databases">
        <title>Genomic Encyclopedia of Type Strains, Phase III (KMG-III): the genomes of soil and plant-associated and newly described type strains.</title>
        <authorList>
            <person name="Whitman W."/>
        </authorList>
    </citation>
    <scope>NUCLEOTIDE SEQUENCE [LARGE SCALE GENOMIC DNA]</scope>
    <source>
        <strain evidence="2 3">CECT 8799</strain>
    </source>
</reference>
<organism evidence="2 3">
    <name type="scientific">Microbulbifer rhizosphaerae</name>
    <dbReference type="NCBI Taxonomy" id="1562603"/>
    <lineage>
        <taxon>Bacteria</taxon>
        <taxon>Pseudomonadati</taxon>
        <taxon>Pseudomonadota</taxon>
        <taxon>Gammaproteobacteria</taxon>
        <taxon>Cellvibrionales</taxon>
        <taxon>Microbulbiferaceae</taxon>
        <taxon>Microbulbifer</taxon>
    </lineage>
</organism>
<feature type="chain" id="PRO_5031087159" description="Outer membrane protein beta-barrel domain-containing protein" evidence="1">
    <location>
        <begin position="23"/>
        <end position="138"/>
    </location>
</feature>
<dbReference type="InterPro" id="IPR011250">
    <property type="entry name" value="OMP/PagP_B-barrel"/>
</dbReference>
<proteinExistence type="predicted"/>
<sequence length="138" mass="13945">MKFKSITAAAIAAAMLSPVALAKPEGFYAGLHAGGVDSTPSASGPGFNLGYQGNGGWGVHAEYTNDNIGGFGGVFGTYRTSGSVYFLFKGGVAGGRYANGLAGGLGAGLNLGPSLNLEADANRYGDENVAHLRLSYSF</sequence>
<dbReference type="RefSeq" id="WP_183458264.1">
    <property type="nucleotide sequence ID" value="NZ_JACHWZ010000005.1"/>
</dbReference>
<comment type="caution">
    <text evidence="2">The sequence shown here is derived from an EMBL/GenBank/DDBJ whole genome shotgun (WGS) entry which is preliminary data.</text>
</comment>